<dbReference type="EMBL" id="HACA01022489">
    <property type="protein sequence ID" value="CDW39850.1"/>
    <property type="molecule type" value="Transcribed_RNA"/>
</dbReference>
<accession>A0A0K2UP82</accession>
<sequence length="19" mass="2270">MHNLVRYIEPLKKAYLLAP</sequence>
<organism evidence="1">
    <name type="scientific">Lepeophtheirus salmonis</name>
    <name type="common">Salmon louse</name>
    <name type="synonym">Caligus salmonis</name>
    <dbReference type="NCBI Taxonomy" id="72036"/>
    <lineage>
        <taxon>Eukaryota</taxon>
        <taxon>Metazoa</taxon>
        <taxon>Ecdysozoa</taxon>
        <taxon>Arthropoda</taxon>
        <taxon>Crustacea</taxon>
        <taxon>Multicrustacea</taxon>
        <taxon>Hexanauplia</taxon>
        <taxon>Copepoda</taxon>
        <taxon>Siphonostomatoida</taxon>
        <taxon>Caligidae</taxon>
        <taxon>Lepeophtheirus</taxon>
    </lineage>
</organism>
<dbReference type="AlphaFoldDB" id="A0A0K2UP82"/>
<reference evidence="1" key="1">
    <citation type="submission" date="2014-05" db="EMBL/GenBank/DDBJ databases">
        <authorList>
            <person name="Chronopoulou M."/>
        </authorList>
    </citation>
    <scope>NUCLEOTIDE SEQUENCE</scope>
    <source>
        <tissue evidence="1">Whole organism</tissue>
    </source>
</reference>
<proteinExistence type="predicted"/>
<evidence type="ECO:0000313" key="1">
    <source>
        <dbReference type="EMBL" id="CDW39850.1"/>
    </source>
</evidence>
<protein>
    <submittedName>
        <fullName evidence="1">Uncharacterized protein</fullName>
    </submittedName>
</protein>
<name>A0A0K2UP82_LEPSM</name>